<feature type="region of interest" description="Disordered" evidence="1">
    <location>
        <begin position="1"/>
        <end position="25"/>
    </location>
</feature>
<feature type="compositionally biased region" description="Basic and acidic residues" evidence="1">
    <location>
        <begin position="14"/>
        <end position="25"/>
    </location>
</feature>
<feature type="region of interest" description="Disordered" evidence="1">
    <location>
        <begin position="57"/>
        <end position="102"/>
    </location>
</feature>
<dbReference type="Proteomes" id="UP000765509">
    <property type="component" value="Unassembled WGS sequence"/>
</dbReference>
<reference evidence="2" key="1">
    <citation type="submission" date="2021-03" db="EMBL/GenBank/DDBJ databases">
        <title>Draft genome sequence of rust myrtle Austropuccinia psidii MF-1, a brazilian biotype.</title>
        <authorList>
            <person name="Quecine M.C."/>
            <person name="Pachon D.M.R."/>
            <person name="Bonatelli M.L."/>
            <person name="Correr F.H."/>
            <person name="Franceschini L.M."/>
            <person name="Leite T.F."/>
            <person name="Margarido G.R.A."/>
            <person name="Almeida C.A."/>
            <person name="Ferrarezi J.A."/>
            <person name="Labate C.A."/>
        </authorList>
    </citation>
    <scope>NUCLEOTIDE SEQUENCE</scope>
    <source>
        <strain evidence="2">MF-1</strain>
    </source>
</reference>
<evidence type="ECO:0000313" key="3">
    <source>
        <dbReference type="Proteomes" id="UP000765509"/>
    </source>
</evidence>
<name>A0A9Q3BYG9_9BASI</name>
<sequence>MDSASSSKIPHNPIESKEEIINEETMKEQEDICNVERLHQIMLEMQQELIELLEKEEKRKKSSFTSENSPREETTTIPRILRQEGSSSPFSRHMASETLFTS</sequence>
<keyword evidence="3" id="KW-1185">Reference proteome</keyword>
<evidence type="ECO:0000256" key="1">
    <source>
        <dbReference type="SAM" id="MobiDB-lite"/>
    </source>
</evidence>
<protein>
    <submittedName>
        <fullName evidence="2">Uncharacterized protein</fullName>
    </submittedName>
</protein>
<gene>
    <name evidence="2" type="ORF">O181_012847</name>
</gene>
<proteinExistence type="predicted"/>
<organism evidence="2 3">
    <name type="scientific">Austropuccinia psidii MF-1</name>
    <dbReference type="NCBI Taxonomy" id="1389203"/>
    <lineage>
        <taxon>Eukaryota</taxon>
        <taxon>Fungi</taxon>
        <taxon>Dikarya</taxon>
        <taxon>Basidiomycota</taxon>
        <taxon>Pucciniomycotina</taxon>
        <taxon>Pucciniomycetes</taxon>
        <taxon>Pucciniales</taxon>
        <taxon>Sphaerophragmiaceae</taxon>
        <taxon>Austropuccinia</taxon>
    </lineage>
</organism>
<dbReference type="AlphaFoldDB" id="A0A9Q3BYG9"/>
<accession>A0A9Q3BYG9</accession>
<comment type="caution">
    <text evidence="2">The sequence shown here is derived from an EMBL/GenBank/DDBJ whole genome shotgun (WGS) entry which is preliminary data.</text>
</comment>
<evidence type="ECO:0000313" key="2">
    <source>
        <dbReference type="EMBL" id="MBW0473132.1"/>
    </source>
</evidence>
<dbReference type="EMBL" id="AVOT02003306">
    <property type="protein sequence ID" value="MBW0473132.1"/>
    <property type="molecule type" value="Genomic_DNA"/>
</dbReference>